<protein>
    <submittedName>
        <fullName evidence="2">Uncharacterized protein</fullName>
    </submittedName>
</protein>
<evidence type="ECO:0000313" key="3">
    <source>
        <dbReference type="Proteomes" id="UP000247810"/>
    </source>
</evidence>
<dbReference type="AlphaFoldDB" id="A0A319EET2"/>
<dbReference type="Proteomes" id="UP000247810">
    <property type="component" value="Unassembled WGS sequence"/>
</dbReference>
<feature type="region of interest" description="Disordered" evidence="1">
    <location>
        <begin position="1"/>
        <end position="123"/>
    </location>
</feature>
<dbReference type="EMBL" id="KZ826024">
    <property type="protein sequence ID" value="PYH89552.1"/>
    <property type="molecule type" value="Genomic_DNA"/>
</dbReference>
<evidence type="ECO:0000313" key="2">
    <source>
        <dbReference type="EMBL" id="PYH89552.1"/>
    </source>
</evidence>
<feature type="compositionally biased region" description="Polar residues" evidence="1">
    <location>
        <begin position="42"/>
        <end position="51"/>
    </location>
</feature>
<sequence>MPFPNPSTSNPSSTPQTTTPTQTQQQRRLPPTATRDPRNPNIIYTNSSIAAITNARASVPEQQPQPQPRIPPPYSPTLAKPPAYTLPPAPAPVPQKPLCGTSVSSTKPHSKKNITPRPSPRRR</sequence>
<keyword evidence="3" id="KW-1185">Reference proteome</keyword>
<feature type="compositionally biased region" description="Pro residues" evidence="1">
    <location>
        <begin position="63"/>
        <end position="75"/>
    </location>
</feature>
<feature type="compositionally biased region" description="Pro residues" evidence="1">
    <location>
        <begin position="84"/>
        <end position="95"/>
    </location>
</feature>
<dbReference type="VEuPathDB" id="FungiDB:BO71DRAFT_413265"/>
<accession>A0A319EET2</accession>
<name>A0A319EET2_9EURO</name>
<feature type="compositionally biased region" description="Low complexity" evidence="1">
    <location>
        <begin position="1"/>
        <end position="26"/>
    </location>
</feature>
<reference evidence="2 3" key="1">
    <citation type="submission" date="2018-02" db="EMBL/GenBank/DDBJ databases">
        <title>The genomes of Aspergillus section Nigri reveals drivers in fungal speciation.</title>
        <authorList>
            <consortium name="DOE Joint Genome Institute"/>
            <person name="Vesth T.C."/>
            <person name="Nybo J."/>
            <person name="Theobald S."/>
            <person name="Brandl J."/>
            <person name="Frisvad J.C."/>
            <person name="Nielsen K.F."/>
            <person name="Lyhne E.K."/>
            <person name="Kogle M.E."/>
            <person name="Kuo A."/>
            <person name="Riley R."/>
            <person name="Clum A."/>
            <person name="Nolan M."/>
            <person name="Lipzen A."/>
            <person name="Salamov A."/>
            <person name="Henrissat B."/>
            <person name="Wiebenga A."/>
            <person name="De vries R.P."/>
            <person name="Grigoriev I.V."/>
            <person name="Mortensen U.H."/>
            <person name="Andersen M.R."/>
            <person name="Baker S.E."/>
        </authorList>
    </citation>
    <scope>NUCLEOTIDE SEQUENCE [LARGE SCALE GENOMIC DNA]</scope>
    <source>
        <strain evidence="2 3">CBS 707.79</strain>
    </source>
</reference>
<gene>
    <name evidence="2" type="ORF">BO71DRAFT_413265</name>
</gene>
<organism evidence="2 3">
    <name type="scientific">Aspergillus ellipticus CBS 707.79</name>
    <dbReference type="NCBI Taxonomy" id="1448320"/>
    <lineage>
        <taxon>Eukaryota</taxon>
        <taxon>Fungi</taxon>
        <taxon>Dikarya</taxon>
        <taxon>Ascomycota</taxon>
        <taxon>Pezizomycotina</taxon>
        <taxon>Eurotiomycetes</taxon>
        <taxon>Eurotiomycetidae</taxon>
        <taxon>Eurotiales</taxon>
        <taxon>Aspergillaceae</taxon>
        <taxon>Aspergillus</taxon>
        <taxon>Aspergillus subgen. Circumdati</taxon>
    </lineage>
</organism>
<dbReference type="PRINTS" id="PR01217">
    <property type="entry name" value="PRICHEXTENSN"/>
</dbReference>
<evidence type="ECO:0000256" key="1">
    <source>
        <dbReference type="SAM" id="MobiDB-lite"/>
    </source>
</evidence>
<feature type="compositionally biased region" description="Basic residues" evidence="1">
    <location>
        <begin position="108"/>
        <end position="123"/>
    </location>
</feature>
<proteinExistence type="predicted"/>